<evidence type="ECO:0000256" key="3">
    <source>
        <dbReference type="ARBA" id="ARBA00022946"/>
    </source>
</evidence>
<reference evidence="9" key="1">
    <citation type="submission" date="2020-05" db="UniProtKB">
        <authorList>
            <consortium name="EnsemblMetazoa"/>
        </authorList>
    </citation>
    <scope>IDENTIFICATION</scope>
    <source>
        <strain evidence="9">Aabys</strain>
    </source>
</reference>
<dbReference type="OrthoDB" id="5847109at2759"/>
<evidence type="ECO:0000256" key="7">
    <source>
        <dbReference type="ARBA" id="ARBA00035273"/>
    </source>
</evidence>
<dbReference type="GO" id="GO:0005840">
    <property type="term" value="C:ribosome"/>
    <property type="evidence" value="ECO:0007669"/>
    <property type="project" value="UniProtKB-KW"/>
</dbReference>
<evidence type="ECO:0000313" key="10">
    <source>
        <dbReference type="Proteomes" id="UP001652621"/>
    </source>
</evidence>
<proteinExistence type="inferred from homology"/>
<evidence type="ECO:0000313" key="9">
    <source>
        <dbReference type="EnsemblMetazoa" id="MDOA002632-PA"/>
    </source>
</evidence>
<dbReference type="InterPro" id="IPR021137">
    <property type="entry name" value="Ribosomal_bL35-like"/>
</dbReference>
<evidence type="ECO:0000256" key="6">
    <source>
        <dbReference type="ARBA" id="ARBA00023274"/>
    </source>
</evidence>
<name>A0A1I8M9K3_MUSDO</name>
<comment type="subcellular location">
    <subcellularLocation>
        <location evidence="1">Mitochondrion</location>
    </subcellularLocation>
</comment>
<dbReference type="AlphaFoldDB" id="A0A1I8M9K3"/>
<dbReference type="GO" id="GO:0005739">
    <property type="term" value="C:mitochondrion"/>
    <property type="evidence" value="ECO:0007669"/>
    <property type="project" value="UniProtKB-SubCell"/>
</dbReference>
<comment type="similarity">
    <text evidence="2">Belongs to the bacterial ribosomal protein bL35 family.</text>
</comment>
<gene>
    <name evidence="9" type="primary">101897411</name>
    <name evidence="11" type="synonym">LOC101897411</name>
</gene>
<dbReference type="PANTHER" id="PTHR15909">
    <property type="entry name" value="39S RIBOSOMAL PROTEIN L35, MITOCHONDRIAL"/>
    <property type="match status" value="1"/>
</dbReference>
<evidence type="ECO:0000256" key="2">
    <source>
        <dbReference type="ARBA" id="ARBA00006598"/>
    </source>
</evidence>
<keyword evidence="3" id="KW-0809">Transit peptide</keyword>
<dbReference type="Gene3D" id="4.10.410.60">
    <property type="match status" value="1"/>
</dbReference>
<dbReference type="eggNOG" id="KOG4316">
    <property type="taxonomic scope" value="Eukaryota"/>
</dbReference>
<evidence type="ECO:0000256" key="1">
    <source>
        <dbReference type="ARBA" id="ARBA00004173"/>
    </source>
</evidence>
<dbReference type="PANTHER" id="PTHR15909:SF0">
    <property type="entry name" value="LARGE RIBOSOMAL SUBUNIT PROTEIN BL35M"/>
    <property type="match status" value="1"/>
</dbReference>
<keyword evidence="5" id="KW-0496">Mitochondrion</keyword>
<dbReference type="STRING" id="7370.A0A1I8M9K3"/>
<dbReference type="GO" id="GO:1990904">
    <property type="term" value="C:ribonucleoprotein complex"/>
    <property type="evidence" value="ECO:0007669"/>
    <property type="project" value="UniProtKB-KW"/>
</dbReference>
<dbReference type="InterPro" id="IPR019338">
    <property type="entry name" value="Ribosomal_bL35m"/>
</dbReference>
<dbReference type="EnsemblMetazoa" id="MDOA002632-RA">
    <property type="protein sequence ID" value="MDOA002632-PA"/>
    <property type="gene ID" value="MDOA002632"/>
</dbReference>
<keyword evidence="10" id="KW-1185">Reference proteome</keyword>
<evidence type="ECO:0000313" key="11">
    <source>
        <dbReference type="RefSeq" id="XP_005184349.1"/>
    </source>
</evidence>
<dbReference type="Pfam" id="PF01632">
    <property type="entry name" value="Ribosomal_L35p"/>
    <property type="match status" value="1"/>
</dbReference>
<dbReference type="GO" id="GO:0006412">
    <property type="term" value="P:translation"/>
    <property type="evidence" value="ECO:0007669"/>
    <property type="project" value="InterPro"/>
</dbReference>
<dbReference type="KEGG" id="mde:101897411"/>
<dbReference type="InterPro" id="IPR037229">
    <property type="entry name" value="Ribosomal_bL35_sf"/>
</dbReference>
<dbReference type="VEuPathDB" id="VectorBase:MDOA002632"/>
<sequence length="177" mass="20594">MLRSIIGNALRSSVSYATTIRPTTVAGPMQKCSFSSLQVKSAGNNPVFPKLSLPSINVNILQQPLALQTQQSRSVTKFSLNKGKRKSVKAVIKRFRRLDWGAWIRTYTGRQKKLFSKSPERRRRLRQHVFTNSTQSWLLDKMVTSYWRRPKNWVDDIYAPYHKRDEFFATKSKPFKV</sequence>
<dbReference type="Proteomes" id="UP001652621">
    <property type="component" value="Unplaced"/>
</dbReference>
<organism evidence="9">
    <name type="scientific">Musca domestica</name>
    <name type="common">House fly</name>
    <dbReference type="NCBI Taxonomy" id="7370"/>
    <lineage>
        <taxon>Eukaryota</taxon>
        <taxon>Metazoa</taxon>
        <taxon>Ecdysozoa</taxon>
        <taxon>Arthropoda</taxon>
        <taxon>Hexapoda</taxon>
        <taxon>Insecta</taxon>
        <taxon>Pterygota</taxon>
        <taxon>Neoptera</taxon>
        <taxon>Endopterygota</taxon>
        <taxon>Diptera</taxon>
        <taxon>Brachycera</taxon>
        <taxon>Muscomorpha</taxon>
        <taxon>Muscoidea</taxon>
        <taxon>Muscidae</taxon>
        <taxon>Musca</taxon>
    </lineage>
</organism>
<evidence type="ECO:0000256" key="8">
    <source>
        <dbReference type="ARBA" id="ARBA00035418"/>
    </source>
</evidence>
<keyword evidence="4 11" id="KW-0689">Ribosomal protein</keyword>
<dbReference type="SUPFAM" id="SSF143034">
    <property type="entry name" value="L35p-like"/>
    <property type="match status" value="1"/>
</dbReference>
<evidence type="ECO:0000256" key="4">
    <source>
        <dbReference type="ARBA" id="ARBA00022980"/>
    </source>
</evidence>
<keyword evidence="6" id="KW-0687">Ribonucleoprotein</keyword>
<dbReference type="GO" id="GO:0003735">
    <property type="term" value="F:structural constituent of ribosome"/>
    <property type="evidence" value="ECO:0007669"/>
    <property type="project" value="InterPro"/>
</dbReference>
<reference evidence="11" key="2">
    <citation type="submission" date="2025-04" db="UniProtKB">
        <authorList>
            <consortium name="RefSeq"/>
        </authorList>
    </citation>
    <scope>IDENTIFICATION</scope>
    <source>
        <strain evidence="11">Aabys</strain>
    </source>
</reference>
<dbReference type="RefSeq" id="XP_005184349.1">
    <property type="nucleotide sequence ID" value="XM_005184292.3"/>
</dbReference>
<accession>A0A1I8M9K3</accession>
<evidence type="ECO:0000256" key="5">
    <source>
        <dbReference type="ARBA" id="ARBA00023128"/>
    </source>
</evidence>
<protein>
    <recommendedName>
        <fullName evidence="7">Large ribosomal subunit protein bL35m</fullName>
    </recommendedName>
    <alternativeName>
        <fullName evidence="8">39S ribosomal protein L35, mitochondrial</fullName>
    </alternativeName>
</protein>
<dbReference type="VEuPathDB" id="VectorBase:MDOMA2_000604"/>